<sequence length="88" mass="10293">MNTFSKNNQKLKTEEAQAILYEFDPEEHDHTCLIGYDNQTWKCLLSFSNLKKVYIEYSCLKVTSLNPSPGFKILNTEEEFYAKIATKF</sequence>
<name>A0A3M7PQE4_BRAPC</name>
<gene>
    <name evidence="1" type="ORF">BpHYR1_010114</name>
</gene>
<reference evidence="1 2" key="1">
    <citation type="journal article" date="2018" name="Sci. Rep.">
        <title>Genomic signatures of local adaptation to the degree of environmental predictability in rotifers.</title>
        <authorList>
            <person name="Franch-Gras L."/>
            <person name="Hahn C."/>
            <person name="Garcia-Roger E.M."/>
            <person name="Carmona M.J."/>
            <person name="Serra M."/>
            <person name="Gomez A."/>
        </authorList>
    </citation>
    <scope>NUCLEOTIDE SEQUENCE [LARGE SCALE GENOMIC DNA]</scope>
    <source>
        <strain evidence="1">HYR1</strain>
    </source>
</reference>
<evidence type="ECO:0000313" key="2">
    <source>
        <dbReference type="Proteomes" id="UP000276133"/>
    </source>
</evidence>
<dbReference type="Proteomes" id="UP000276133">
    <property type="component" value="Unassembled WGS sequence"/>
</dbReference>
<comment type="caution">
    <text evidence="1">The sequence shown here is derived from an EMBL/GenBank/DDBJ whole genome shotgun (WGS) entry which is preliminary data.</text>
</comment>
<keyword evidence="2" id="KW-1185">Reference proteome</keyword>
<protein>
    <submittedName>
        <fullName evidence="1">Uncharacterized protein</fullName>
    </submittedName>
</protein>
<dbReference type="EMBL" id="REGN01009367">
    <property type="protein sequence ID" value="RNA01346.1"/>
    <property type="molecule type" value="Genomic_DNA"/>
</dbReference>
<dbReference type="AlphaFoldDB" id="A0A3M7PQE4"/>
<accession>A0A3M7PQE4</accession>
<organism evidence="1 2">
    <name type="scientific">Brachionus plicatilis</name>
    <name type="common">Marine rotifer</name>
    <name type="synonym">Brachionus muelleri</name>
    <dbReference type="NCBI Taxonomy" id="10195"/>
    <lineage>
        <taxon>Eukaryota</taxon>
        <taxon>Metazoa</taxon>
        <taxon>Spiralia</taxon>
        <taxon>Gnathifera</taxon>
        <taxon>Rotifera</taxon>
        <taxon>Eurotatoria</taxon>
        <taxon>Monogononta</taxon>
        <taxon>Pseudotrocha</taxon>
        <taxon>Ploima</taxon>
        <taxon>Brachionidae</taxon>
        <taxon>Brachionus</taxon>
    </lineage>
</organism>
<proteinExistence type="predicted"/>
<evidence type="ECO:0000313" key="1">
    <source>
        <dbReference type="EMBL" id="RNA01346.1"/>
    </source>
</evidence>